<organism evidence="12 13">
    <name type="scientific">Ralstonia solanacearum K60</name>
    <dbReference type="NCBI Taxonomy" id="1091042"/>
    <lineage>
        <taxon>Bacteria</taxon>
        <taxon>Pseudomonadati</taxon>
        <taxon>Pseudomonadota</taxon>
        <taxon>Betaproteobacteria</taxon>
        <taxon>Burkholderiales</taxon>
        <taxon>Burkholderiaceae</taxon>
        <taxon>Ralstonia</taxon>
        <taxon>Ralstonia solanacearum species complex</taxon>
    </lineage>
</organism>
<keyword evidence="4" id="KW-0808">Transferase</keyword>
<feature type="domain" description="PAC" evidence="10">
    <location>
        <begin position="359"/>
        <end position="411"/>
    </location>
</feature>
<dbReference type="InterPro" id="IPR035965">
    <property type="entry name" value="PAS-like_dom_sf"/>
</dbReference>
<dbReference type="GO" id="GO:0004673">
    <property type="term" value="F:protein histidine kinase activity"/>
    <property type="evidence" value="ECO:0007669"/>
    <property type="project" value="UniProtKB-EC"/>
</dbReference>
<dbReference type="InterPro" id="IPR001610">
    <property type="entry name" value="PAC"/>
</dbReference>
<dbReference type="PANTHER" id="PTHR43304:SF1">
    <property type="entry name" value="PAC DOMAIN-CONTAINING PROTEIN"/>
    <property type="match status" value="1"/>
</dbReference>
<dbReference type="InterPro" id="IPR000700">
    <property type="entry name" value="PAS-assoc_C"/>
</dbReference>
<dbReference type="PANTHER" id="PTHR43304">
    <property type="entry name" value="PHYTOCHROME-LIKE PROTEIN CPH1"/>
    <property type="match status" value="1"/>
</dbReference>
<dbReference type="EC" id="2.7.13.3" evidence="2"/>
<dbReference type="RefSeq" id="WP_094395391.1">
    <property type="nucleotide sequence ID" value="NZ_NCTK01000002.1"/>
</dbReference>
<evidence type="ECO:0000313" key="13">
    <source>
        <dbReference type="Proteomes" id="UP000216164"/>
    </source>
</evidence>
<evidence type="ECO:0000259" key="10">
    <source>
        <dbReference type="PROSITE" id="PS50113"/>
    </source>
</evidence>
<evidence type="ECO:0000313" key="12">
    <source>
        <dbReference type="EMBL" id="OYQ09762.1"/>
    </source>
</evidence>
<evidence type="ECO:0000259" key="9">
    <source>
        <dbReference type="PROSITE" id="PS50112"/>
    </source>
</evidence>
<feature type="transmembrane region" description="Helical" evidence="6">
    <location>
        <begin position="87"/>
        <end position="107"/>
    </location>
</feature>
<comment type="caution">
    <text evidence="12">The sequence shown here is derived from an EMBL/GenBank/DDBJ whole genome shotgun (WGS) entry which is preliminary data.</text>
</comment>
<feature type="domain" description="PAS" evidence="9">
    <location>
        <begin position="283"/>
        <end position="355"/>
    </location>
</feature>
<sequence>MDDALVQLSGQLASVVWPALLPFVTACGTGCLLLRLLDDLHRQPAGPARAPLLLTALAAAIGLWTTSLQPLVAYWPSHAALSSAHGMVLTLAAFGWNLAVTALWCMLGGRPGIGIVRTLLIGLLLAACGPLTQLIQAGAQTVEAVALQDAGVLVAVVVLSATACAVLLQVALLPAAEVGRRPAMSLFVCLLLGIGLTLGAVFGGPVLGTPPAAAVTEAPAGVRLALMAGPVVAVWAVLLLGFRDRAAGDRSAAVIAREIRRRKETMQALNDLEQSYRQREAELSARHQLLLDGAHVGLWEFDLITRGAHFSERFATMLGYTLKEIGPSTSEYLRLVHPDDLPLVLNRIQVHVDGDAPSYAAEFRMRHKEGGYRRIQASGTALRDAGGRATRMAGSHTDVTQQASAVASTPQPYNAPAQAEPDVSFRRQGLWESWSPLDNTPGAAKAEPGMPAQAPIPAPAPASTSAAASDGLLPTINPSALH</sequence>
<protein>
    <recommendedName>
        <fullName evidence="2">histidine kinase</fullName>
        <ecNumber evidence="2">2.7.13.3</ecNumber>
    </recommendedName>
</protein>
<keyword evidence="3" id="KW-0597">Phosphoprotein</keyword>
<evidence type="ECO:0000256" key="2">
    <source>
        <dbReference type="ARBA" id="ARBA00012438"/>
    </source>
</evidence>
<dbReference type="Proteomes" id="UP000216164">
    <property type="component" value="Unassembled WGS sequence"/>
</dbReference>
<feature type="transmembrane region" description="Helical" evidence="6">
    <location>
        <begin position="119"/>
        <end position="139"/>
    </location>
</feature>
<evidence type="ECO:0000256" key="6">
    <source>
        <dbReference type="PROSITE-ProRule" id="PRU00244"/>
    </source>
</evidence>
<feature type="transmembrane region" description="Helical" evidence="6">
    <location>
        <begin position="185"/>
        <end position="208"/>
    </location>
</feature>
<dbReference type="GO" id="GO:0016020">
    <property type="term" value="C:membrane"/>
    <property type="evidence" value="ECO:0007669"/>
    <property type="project" value="UniProtKB-UniRule"/>
</dbReference>
<feature type="transmembrane region" description="Helical" evidence="6">
    <location>
        <begin position="49"/>
        <end position="67"/>
    </location>
</feature>
<reference evidence="12 13" key="1">
    <citation type="submission" date="2017-04" db="EMBL/GenBank/DDBJ databases">
        <title>Genome Announcement: Closed genomes of Ralstonia solanacearum strains K60, UW551, and UW700.</title>
        <authorList>
            <person name="Hayes M."/>
            <person name="Macintyre A.M."/>
            <person name="Allen C."/>
        </authorList>
    </citation>
    <scope>NUCLEOTIDE SEQUENCE [LARGE SCALE GENOMIC DNA]</scope>
    <source>
        <strain evidence="12 13">UW25</strain>
    </source>
</reference>
<dbReference type="PROSITE" id="PS50113">
    <property type="entry name" value="PAC"/>
    <property type="match status" value="1"/>
</dbReference>
<dbReference type="PROSITE" id="PS50924">
    <property type="entry name" value="MHYT"/>
    <property type="match status" value="1"/>
</dbReference>
<dbReference type="PROSITE" id="PS50112">
    <property type="entry name" value="PAS"/>
    <property type="match status" value="1"/>
</dbReference>
<evidence type="ECO:0000259" key="11">
    <source>
        <dbReference type="PROSITE" id="PS50924"/>
    </source>
</evidence>
<keyword evidence="6" id="KW-0472">Membrane</keyword>
<keyword evidence="6" id="KW-1133">Transmembrane helix</keyword>
<feature type="region of interest" description="Disordered" evidence="8">
    <location>
        <begin position="433"/>
        <end position="482"/>
    </location>
</feature>
<feature type="coiled-coil region" evidence="7">
    <location>
        <begin position="255"/>
        <end position="282"/>
    </location>
</feature>
<dbReference type="Pfam" id="PF08447">
    <property type="entry name" value="PAS_3"/>
    <property type="match status" value="1"/>
</dbReference>
<comment type="catalytic activity">
    <reaction evidence="1">
        <text>ATP + protein L-histidine = ADP + protein N-phospho-L-histidine.</text>
        <dbReference type="EC" id="2.7.13.3"/>
    </reaction>
</comment>
<keyword evidence="6" id="KW-0812">Transmembrane</keyword>
<feature type="transmembrane region" description="Helical" evidence="6">
    <location>
        <begin position="151"/>
        <end position="173"/>
    </location>
</feature>
<dbReference type="InterPro" id="IPR013655">
    <property type="entry name" value="PAS_fold_3"/>
</dbReference>
<evidence type="ECO:0000256" key="7">
    <source>
        <dbReference type="SAM" id="Coils"/>
    </source>
</evidence>
<accession>A0AAP8D260</accession>
<feature type="transmembrane region" description="Helical" evidence="6">
    <location>
        <begin position="15"/>
        <end position="37"/>
    </location>
</feature>
<dbReference type="InterPro" id="IPR000014">
    <property type="entry name" value="PAS"/>
</dbReference>
<feature type="domain" description="MHYT" evidence="11">
    <location>
        <begin position="14"/>
        <end position="207"/>
    </location>
</feature>
<gene>
    <name evidence="12" type="ORF">B7R77_23255</name>
</gene>
<evidence type="ECO:0000256" key="3">
    <source>
        <dbReference type="ARBA" id="ARBA00022553"/>
    </source>
</evidence>
<dbReference type="NCBIfam" id="TIGR00229">
    <property type="entry name" value="sensory_box"/>
    <property type="match status" value="1"/>
</dbReference>
<evidence type="ECO:0000256" key="4">
    <source>
        <dbReference type="ARBA" id="ARBA00022679"/>
    </source>
</evidence>
<dbReference type="SUPFAM" id="SSF55785">
    <property type="entry name" value="PYP-like sensor domain (PAS domain)"/>
    <property type="match status" value="1"/>
</dbReference>
<dbReference type="InterPro" id="IPR005330">
    <property type="entry name" value="MHYT_dom"/>
</dbReference>
<dbReference type="EMBL" id="NCTK01000002">
    <property type="protein sequence ID" value="OYQ09762.1"/>
    <property type="molecule type" value="Genomic_DNA"/>
</dbReference>
<evidence type="ECO:0000256" key="1">
    <source>
        <dbReference type="ARBA" id="ARBA00000085"/>
    </source>
</evidence>
<dbReference type="SMART" id="SM00086">
    <property type="entry name" value="PAC"/>
    <property type="match status" value="1"/>
</dbReference>
<dbReference type="Gene3D" id="3.30.450.20">
    <property type="entry name" value="PAS domain"/>
    <property type="match status" value="1"/>
</dbReference>
<dbReference type="CDD" id="cd00130">
    <property type="entry name" value="PAS"/>
    <property type="match status" value="1"/>
</dbReference>
<keyword evidence="7" id="KW-0175">Coiled coil</keyword>
<dbReference type="SMART" id="SM00091">
    <property type="entry name" value="PAS"/>
    <property type="match status" value="1"/>
</dbReference>
<evidence type="ECO:0000256" key="5">
    <source>
        <dbReference type="ARBA" id="ARBA00022777"/>
    </source>
</evidence>
<dbReference type="InterPro" id="IPR052162">
    <property type="entry name" value="Sensor_kinase/Photoreceptor"/>
</dbReference>
<name>A0AAP8D260_RALSL</name>
<proteinExistence type="predicted"/>
<feature type="transmembrane region" description="Helical" evidence="6">
    <location>
        <begin position="220"/>
        <end position="242"/>
    </location>
</feature>
<dbReference type="AlphaFoldDB" id="A0AAP8D260"/>
<keyword evidence="5 12" id="KW-0418">Kinase</keyword>
<evidence type="ECO:0000256" key="8">
    <source>
        <dbReference type="SAM" id="MobiDB-lite"/>
    </source>
</evidence>